<organism evidence="1 2">
    <name type="scientific">Stigmatella aurantiaca (strain DW4/3-1)</name>
    <dbReference type="NCBI Taxonomy" id="378806"/>
    <lineage>
        <taxon>Bacteria</taxon>
        <taxon>Pseudomonadati</taxon>
        <taxon>Myxococcota</taxon>
        <taxon>Myxococcia</taxon>
        <taxon>Myxococcales</taxon>
        <taxon>Cystobacterineae</taxon>
        <taxon>Archangiaceae</taxon>
        <taxon>Stigmatella</taxon>
    </lineage>
</organism>
<name>Q09A25_STIAD</name>
<reference evidence="1 2" key="1">
    <citation type="submission" date="2006-04" db="EMBL/GenBank/DDBJ databases">
        <authorList>
            <person name="Nierman W.C."/>
        </authorList>
    </citation>
    <scope>NUCLEOTIDE SEQUENCE [LARGE SCALE GENOMIC DNA]</scope>
    <source>
        <strain evidence="1 2">DW4/3-1</strain>
    </source>
</reference>
<accession>Q09A25</accession>
<protein>
    <submittedName>
        <fullName evidence="1">Uncharacterized protein</fullName>
    </submittedName>
</protein>
<comment type="caution">
    <text evidence="1">The sequence shown here is derived from an EMBL/GenBank/DDBJ whole genome shotgun (WGS) entry which is preliminary data.</text>
</comment>
<sequence>MFQVEDDGAYAGEYLPEKSGAVKFSGSAITVDGSNIKFKASKTKKKGG</sequence>
<evidence type="ECO:0000313" key="2">
    <source>
        <dbReference type="Proteomes" id="UP000032702"/>
    </source>
</evidence>
<proteinExistence type="predicted"/>
<evidence type="ECO:0000313" key="1">
    <source>
        <dbReference type="EMBL" id="EAU68549.1"/>
    </source>
</evidence>
<dbReference type="Proteomes" id="UP000032702">
    <property type="component" value="Unassembled WGS sequence"/>
</dbReference>
<dbReference type="EMBL" id="AAMD01000015">
    <property type="protein sequence ID" value="EAU68549.1"/>
    <property type="molecule type" value="Genomic_DNA"/>
</dbReference>
<dbReference type="AlphaFoldDB" id="Q09A25"/>
<gene>
    <name evidence="1" type="ORF">STIAU_8789</name>
</gene>